<dbReference type="InterPro" id="IPR002525">
    <property type="entry name" value="Transp_IS110-like_N"/>
</dbReference>
<dbReference type="NCBIfam" id="NF033542">
    <property type="entry name" value="transpos_IS110"/>
    <property type="match status" value="1"/>
</dbReference>
<dbReference type="Pfam" id="PF01548">
    <property type="entry name" value="DEDD_Tnp_IS110"/>
    <property type="match status" value="1"/>
</dbReference>
<dbReference type="PANTHER" id="PTHR33055">
    <property type="entry name" value="TRANSPOSASE FOR INSERTION SEQUENCE ELEMENT IS1111A"/>
    <property type="match status" value="1"/>
</dbReference>
<feature type="domain" description="Transposase IS116/IS110/IS902 C-terminal" evidence="2">
    <location>
        <begin position="234"/>
        <end position="315"/>
    </location>
</feature>
<sequence>MSIVAETVEHVVGIDTHARTHTYCLLHARTGAVIDTATFPTSKAGNARAIDWIGRRSQGSVLAAIEGTSSYGAGISAALLEHGFDVAEVRPAARSTHAHAGKSDTLDAEAAARSVIGRDYATLARPRQTGPRAALRILLASRSIIDQQRTANRNALTALLRSVDLGVDARKPLTDAQIRTIAAWRTSRTTSSEASVIARREGHRLAAAVLEQTEALKTNHRELRQLTEQLAPGLQDVPGLGPVTAAIIVCAYSHRGRIRSEAAFAALGGIAPLPASSGNKTRHRLSRSGDRQLNRAFDIAVRTRMSHDSNTRDYVTRRRAEGRSNREIRRCLKRYVCRSVFRQLQTCMA</sequence>
<keyword evidence="4" id="KW-1185">Reference proteome</keyword>
<evidence type="ECO:0000259" key="1">
    <source>
        <dbReference type="Pfam" id="PF01548"/>
    </source>
</evidence>
<dbReference type="Pfam" id="PF02371">
    <property type="entry name" value="Transposase_20"/>
    <property type="match status" value="1"/>
</dbReference>
<dbReference type="RefSeq" id="WP_311345079.1">
    <property type="nucleotide sequence ID" value="NZ_JAVREI010000005.1"/>
</dbReference>
<proteinExistence type="predicted"/>
<evidence type="ECO:0000313" key="4">
    <source>
        <dbReference type="Proteomes" id="UP001183222"/>
    </source>
</evidence>
<dbReference type="EMBL" id="JAVREI010000005">
    <property type="protein sequence ID" value="MDT0276266.1"/>
    <property type="molecule type" value="Genomic_DNA"/>
</dbReference>
<dbReference type="InterPro" id="IPR047650">
    <property type="entry name" value="Transpos_IS110"/>
</dbReference>
<organism evidence="3 4">
    <name type="scientific">Blastococcus goldschmidtiae</name>
    <dbReference type="NCBI Taxonomy" id="3075546"/>
    <lineage>
        <taxon>Bacteria</taxon>
        <taxon>Bacillati</taxon>
        <taxon>Actinomycetota</taxon>
        <taxon>Actinomycetes</taxon>
        <taxon>Geodermatophilales</taxon>
        <taxon>Geodermatophilaceae</taxon>
        <taxon>Blastococcus</taxon>
    </lineage>
</organism>
<name>A0ABU2K7T7_9ACTN</name>
<accession>A0ABU2K7T7</accession>
<reference evidence="4" key="1">
    <citation type="submission" date="2023-07" db="EMBL/GenBank/DDBJ databases">
        <title>30 novel species of actinomycetes from the DSMZ collection.</title>
        <authorList>
            <person name="Nouioui I."/>
        </authorList>
    </citation>
    <scope>NUCLEOTIDE SEQUENCE [LARGE SCALE GENOMIC DNA]</scope>
    <source>
        <strain evidence="4">DSM 46792</strain>
    </source>
</reference>
<protein>
    <submittedName>
        <fullName evidence="3">IS110 family transposase</fullName>
    </submittedName>
</protein>
<evidence type="ECO:0000259" key="2">
    <source>
        <dbReference type="Pfam" id="PF02371"/>
    </source>
</evidence>
<dbReference type="Proteomes" id="UP001183222">
    <property type="component" value="Unassembled WGS sequence"/>
</dbReference>
<comment type="caution">
    <text evidence="3">The sequence shown here is derived from an EMBL/GenBank/DDBJ whole genome shotgun (WGS) entry which is preliminary data.</text>
</comment>
<dbReference type="PANTHER" id="PTHR33055:SF16">
    <property type="entry name" value="TRANSPOSASE FOR INSERTION SEQUENCE ELEMENT IS1547"/>
    <property type="match status" value="1"/>
</dbReference>
<evidence type="ECO:0000313" key="3">
    <source>
        <dbReference type="EMBL" id="MDT0276266.1"/>
    </source>
</evidence>
<dbReference type="InterPro" id="IPR003346">
    <property type="entry name" value="Transposase_20"/>
</dbReference>
<gene>
    <name evidence="3" type="ORF">RM425_10185</name>
</gene>
<feature type="domain" description="Transposase IS110-like N-terminal" evidence="1">
    <location>
        <begin position="12"/>
        <end position="162"/>
    </location>
</feature>